<gene>
    <name evidence="10" type="primary">SGA1</name>
    <name evidence="10" type="ORF">CcCBS67573_g07349</name>
</gene>
<evidence type="ECO:0000256" key="2">
    <source>
        <dbReference type="ARBA" id="ARBA00006188"/>
    </source>
</evidence>
<evidence type="ECO:0000313" key="11">
    <source>
        <dbReference type="Proteomes" id="UP000320333"/>
    </source>
</evidence>
<dbReference type="GO" id="GO:0000324">
    <property type="term" value="C:fungal-type vacuole"/>
    <property type="evidence" value="ECO:0007669"/>
    <property type="project" value="TreeGrafter"/>
</dbReference>
<keyword evidence="8" id="KW-0732">Signal</keyword>
<dbReference type="Proteomes" id="UP000320333">
    <property type="component" value="Unassembled WGS sequence"/>
</dbReference>
<dbReference type="SUPFAM" id="SSF48208">
    <property type="entry name" value="Six-hairpin glycosidases"/>
    <property type="match status" value="1"/>
</dbReference>
<sequence length="499" mass="54644">MHLPAYLLSAALCLSTGSSMVAAQSSNTTADFVNKQAINSLRLLLANTLPNGAIKASPSTANPDYAYHWVRDAATVMNSVEVSQDTYKLFWTWAAFETKLQSTQNPSSPDFTIGEPKFNLDGSAFTRDWGRPQNDGPSIRVLTLVRFAQKYLEQGGSIDEVKRQLYRSEFPATSVIKQDLEYITRVWDKPSVELWEEVRGDHYHTRMVQAAALFAGARFARQMNDPGAADWYVKKGQEVYNSITRSFWNSQYIPASINVVYGPSAKKSFLDSSVVLASLQVREAFALAQPNVGGATIHAFDGPEVLLTALETAARFKQLYAINIRDDLAPGIGRYTEDVYDGVTTNGAGNAWFLATLGYAELTYAVAAKWCSAGAVSSGSSDLLDKAVSWIQQDGFMGRRPSSTTAGSSQLSCAKNADQFKSLIGKLTYAADKYIARVQTHVPQRDEGYGKGIGSMSEQFNRDSGFMQGAVELTWSHASFLTMNRARKAALDACSRVCA</sequence>
<evidence type="ECO:0000256" key="7">
    <source>
        <dbReference type="ARBA" id="ARBA00023326"/>
    </source>
</evidence>
<feature type="domain" description="GH15-like" evidence="9">
    <location>
        <begin position="45"/>
        <end position="484"/>
    </location>
</feature>
<dbReference type="InterPro" id="IPR008928">
    <property type="entry name" value="6-hairpin_glycosidase_sf"/>
</dbReference>
<comment type="similarity">
    <text evidence="2">Belongs to the glycosyl hydrolase 15 family.</text>
</comment>
<evidence type="ECO:0000256" key="5">
    <source>
        <dbReference type="ARBA" id="ARBA00023277"/>
    </source>
</evidence>
<dbReference type="InterPro" id="IPR000165">
    <property type="entry name" value="Glucoamylase"/>
</dbReference>
<dbReference type="EMBL" id="QEAP01000374">
    <property type="protein sequence ID" value="TPX67967.1"/>
    <property type="molecule type" value="Genomic_DNA"/>
</dbReference>
<keyword evidence="11" id="KW-1185">Reference proteome</keyword>
<dbReference type="OrthoDB" id="6123450at2759"/>
<protein>
    <recommendedName>
        <fullName evidence="3">glucan 1,4-alpha-glucosidase</fullName>
        <ecNumber evidence="3">3.2.1.3</ecNumber>
    </recommendedName>
</protein>
<feature type="signal peptide" evidence="8">
    <location>
        <begin position="1"/>
        <end position="23"/>
    </location>
</feature>
<keyword evidence="4" id="KW-0378">Hydrolase</keyword>
<dbReference type="STRING" id="246404.A0A507EX85"/>
<evidence type="ECO:0000256" key="1">
    <source>
        <dbReference type="ARBA" id="ARBA00001863"/>
    </source>
</evidence>
<dbReference type="GO" id="GO:0000272">
    <property type="term" value="P:polysaccharide catabolic process"/>
    <property type="evidence" value="ECO:0007669"/>
    <property type="project" value="UniProtKB-KW"/>
</dbReference>
<dbReference type="GO" id="GO:0004339">
    <property type="term" value="F:glucan 1,4-alpha-glucosidase activity"/>
    <property type="evidence" value="ECO:0007669"/>
    <property type="project" value="UniProtKB-EC"/>
</dbReference>
<dbReference type="PRINTS" id="PR00736">
    <property type="entry name" value="GLHYDRLASE15"/>
</dbReference>
<evidence type="ECO:0000256" key="6">
    <source>
        <dbReference type="ARBA" id="ARBA00023295"/>
    </source>
</evidence>
<dbReference type="PANTHER" id="PTHR31616">
    <property type="entry name" value="TREHALASE"/>
    <property type="match status" value="1"/>
</dbReference>
<accession>A0A507EX85</accession>
<comment type="caution">
    <text evidence="10">The sequence shown here is derived from an EMBL/GenBank/DDBJ whole genome shotgun (WGS) entry which is preliminary data.</text>
</comment>
<comment type="catalytic activity">
    <reaction evidence="1">
        <text>Hydrolysis of terminal (1-&gt;4)-linked alpha-D-glucose residues successively from non-reducing ends of the chains with release of beta-D-glucose.</text>
        <dbReference type="EC" id="3.2.1.3"/>
    </reaction>
</comment>
<name>A0A507EX85_9FUNG</name>
<dbReference type="InterPro" id="IPR012341">
    <property type="entry name" value="6hp_glycosidase-like_sf"/>
</dbReference>
<dbReference type="Pfam" id="PF00723">
    <property type="entry name" value="Glyco_hydro_15"/>
    <property type="match status" value="1"/>
</dbReference>
<evidence type="ECO:0000256" key="3">
    <source>
        <dbReference type="ARBA" id="ARBA00012593"/>
    </source>
</evidence>
<organism evidence="10 11">
    <name type="scientific">Chytriomyces confervae</name>
    <dbReference type="NCBI Taxonomy" id="246404"/>
    <lineage>
        <taxon>Eukaryota</taxon>
        <taxon>Fungi</taxon>
        <taxon>Fungi incertae sedis</taxon>
        <taxon>Chytridiomycota</taxon>
        <taxon>Chytridiomycota incertae sedis</taxon>
        <taxon>Chytridiomycetes</taxon>
        <taxon>Chytridiales</taxon>
        <taxon>Chytriomycetaceae</taxon>
        <taxon>Chytriomyces</taxon>
    </lineage>
</organism>
<evidence type="ECO:0000313" key="10">
    <source>
        <dbReference type="EMBL" id="TPX67967.1"/>
    </source>
</evidence>
<proteinExistence type="inferred from homology"/>
<dbReference type="PANTHER" id="PTHR31616:SF9">
    <property type="entry name" value="GLUCOAMYLASE, INTRACELLULAR SPORULATION-SPECIFIC"/>
    <property type="match status" value="1"/>
</dbReference>
<dbReference type="EC" id="3.2.1.3" evidence="3"/>
<reference evidence="10 11" key="1">
    <citation type="journal article" date="2019" name="Sci. Rep.">
        <title>Comparative genomics of chytrid fungi reveal insights into the obligate biotrophic and pathogenic lifestyle of Synchytrium endobioticum.</title>
        <authorList>
            <person name="van de Vossenberg B.T.L.H."/>
            <person name="Warris S."/>
            <person name="Nguyen H.D.T."/>
            <person name="van Gent-Pelzer M.P.E."/>
            <person name="Joly D.L."/>
            <person name="van de Geest H.C."/>
            <person name="Bonants P.J.M."/>
            <person name="Smith D.S."/>
            <person name="Levesque C.A."/>
            <person name="van der Lee T.A.J."/>
        </authorList>
    </citation>
    <scope>NUCLEOTIDE SEQUENCE [LARGE SCALE GENOMIC DNA]</scope>
    <source>
        <strain evidence="10 11">CBS 675.73</strain>
    </source>
</reference>
<evidence type="ECO:0000256" key="4">
    <source>
        <dbReference type="ARBA" id="ARBA00022801"/>
    </source>
</evidence>
<evidence type="ECO:0000259" key="9">
    <source>
        <dbReference type="Pfam" id="PF00723"/>
    </source>
</evidence>
<evidence type="ECO:0000256" key="8">
    <source>
        <dbReference type="SAM" id="SignalP"/>
    </source>
</evidence>
<dbReference type="Gene3D" id="1.50.10.10">
    <property type="match status" value="1"/>
</dbReference>
<keyword evidence="5" id="KW-0119">Carbohydrate metabolism</keyword>
<keyword evidence="6" id="KW-0326">Glycosidase</keyword>
<dbReference type="InterPro" id="IPR011613">
    <property type="entry name" value="GH15-like"/>
</dbReference>
<feature type="chain" id="PRO_5021441831" description="glucan 1,4-alpha-glucosidase" evidence="8">
    <location>
        <begin position="24"/>
        <end position="499"/>
    </location>
</feature>
<dbReference type="AlphaFoldDB" id="A0A507EX85"/>
<keyword evidence="7" id="KW-0624">Polysaccharide degradation</keyword>